<reference evidence="2" key="1">
    <citation type="journal article" date="2023" name="Commun. Biol.">
        <title>Genome analysis of Parmales, the sister group of diatoms, reveals the evolutionary specialization of diatoms from phago-mixotrophs to photoautotrophs.</title>
        <authorList>
            <person name="Ban H."/>
            <person name="Sato S."/>
            <person name="Yoshikawa S."/>
            <person name="Yamada K."/>
            <person name="Nakamura Y."/>
            <person name="Ichinomiya M."/>
            <person name="Sato N."/>
            <person name="Blanc-Mathieu R."/>
            <person name="Endo H."/>
            <person name="Kuwata A."/>
            <person name="Ogata H."/>
        </authorList>
    </citation>
    <scope>NUCLEOTIDE SEQUENCE [LARGE SCALE GENOMIC DNA]</scope>
</reference>
<evidence type="ECO:0000313" key="1">
    <source>
        <dbReference type="EMBL" id="GMI19347.1"/>
    </source>
</evidence>
<proteinExistence type="predicted"/>
<protein>
    <submittedName>
        <fullName evidence="1">Uncharacterized protein</fullName>
    </submittedName>
</protein>
<organism evidence="1 2">
    <name type="scientific">Triparma columacea</name>
    <dbReference type="NCBI Taxonomy" id="722753"/>
    <lineage>
        <taxon>Eukaryota</taxon>
        <taxon>Sar</taxon>
        <taxon>Stramenopiles</taxon>
        <taxon>Ochrophyta</taxon>
        <taxon>Bolidophyceae</taxon>
        <taxon>Parmales</taxon>
        <taxon>Triparmaceae</taxon>
        <taxon>Triparma</taxon>
    </lineage>
</organism>
<dbReference type="EMBL" id="BRYA01000491">
    <property type="protein sequence ID" value="GMI19347.1"/>
    <property type="molecule type" value="Genomic_DNA"/>
</dbReference>
<evidence type="ECO:0000313" key="2">
    <source>
        <dbReference type="Proteomes" id="UP001165065"/>
    </source>
</evidence>
<keyword evidence="2" id="KW-1185">Reference proteome</keyword>
<sequence>MSEGLKGRVGLETGGVEDLLMRGGGTMLEGDFYWNGVVVGGDEDEVMEIEKGEEDDLDVGGYVKDITGEDLDKVEKGEGAVIGEEIIEELREKGWVNEGGEGGVWEQEN</sequence>
<comment type="caution">
    <text evidence="1">The sequence shown here is derived from an EMBL/GenBank/DDBJ whole genome shotgun (WGS) entry which is preliminary data.</text>
</comment>
<dbReference type="AlphaFoldDB" id="A0A9W7FV56"/>
<name>A0A9W7FV56_9STRA</name>
<dbReference type="Proteomes" id="UP001165065">
    <property type="component" value="Unassembled WGS sequence"/>
</dbReference>
<gene>
    <name evidence="1" type="ORF">TrCOL_g7625</name>
</gene>
<accession>A0A9W7FV56</accession>